<evidence type="ECO:0000313" key="3">
    <source>
        <dbReference type="EMBL" id="GAA5800405.1"/>
    </source>
</evidence>
<evidence type="ECO:0000313" key="4">
    <source>
        <dbReference type="Proteomes" id="UP001476247"/>
    </source>
</evidence>
<dbReference type="InterPro" id="IPR029058">
    <property type="entry name" value="AB_hydrolase_fold"/>
</dbReference>
<proteinExistence type="inferred from homology"/>
<evidence type="ECO:0000256" key="2">
    <source>
        <dbReference type="ARBA" id="ARBA00022801"/>
    </source>
</evidence>
<comment type="similarity">
    <text evidence="1">Belongs to the peptidase S33 family.</text>
</comment>
<dbReference type="PANTHER" id="PTHR21661">
    <property type="entry name" value="EPOXIDE HYDROLASE 1-RELATED"/>
    <property type="match status" value="1"/>
</dbReference>
<dbReference type="EMBL" id="BAABUJ010000015">
    <property type="protein sequence ID" value="GAA5800405.1"/>
    <property type="molecule type" value="Genomic_DNA"/>
</dbReference>
<protein>
    <submittedName>
        <fullName evidence="3">Uncharacterized protein</fullName>
    </submittedName>
</protein>
<accession>A0ABP9Y1G8</accession>
<evidence type="ECO:0000256" key="1">
    <source>
        <dbReference type="ARBA" id="ARBA00010088"/>
    </source>
</evidence>
<sequence length="106" mass="12403">MSWMLEKYHDWTFHPAERQDTEALPRTISSKEFLTQVSLYWITNSMSSSVRIYYECLQQNEMIGIVLPRIKIPVAVCAFAQDIYKVRLSIIKGGKSYFSDVQNITF</sequence>
<reference evidence="3 4" key="1">
    <citation type="submission" date="2024-04" db="EMBL/GenBank/DDBJ databases">
        <title>genome sequences of Mucor flavus KT1a and Helicostylum pulchrum KT1b strains isolation_sourced from the surface of a dry-aged beef.</title>
        <authorList>
            <person name="Toyotome T."/>
            <person name="Hosono M."/>
            <person name="Torimaru M."/>
            <person name="Fukuda K."/>
            <person name="Mikami N."/>
        </authorList>
    </citation>
    <scope>NUCLEOTIDE SEQUENCE [LARGE SCALE GENOMIC DNA]</scope>
    <source>
        <strain evidence="3 4">KT1b</strain>
    </source>
</reference>
<organism evidence="3 4">
    <name type="scientific">Helicostylum pulchrum</name>
    <dbReference type="NCBI Taxonomy" id="562976"/>
    <lineage>
        <taxon>Eukaryota</taxon>
        <taxon>Fungi</taxon>
        <taxon>Fungi incertae sedis</taxon>
        <taxon>Mucoromycota</taxon>
        <taxon>Mucoromycotina</taxon>
        <taxon>Mucoromycetes</taxon>
        <taxon>Mucorales</taxon>
        <taxon>Mucorineae</taxon>
        <taxon>Mucoraceae</taxon>
        <taxon>Helicostylum</taxon>
    </lineage>
</organism>
<dbReference type="SUPFAM" id="SSF53474">
    <property type="entry name" value="alpha/beta-Hydrolases"/>
    <property type="match status" value="1"/>
</dbReference>
<name>A0ABP9Y1G8_9FUNG</name>
<dbReference type="PANTHER" id="PTHR21661:SF35">
    <property type="entry name" value="EPOXIDE HYDROLASE"/>
    <property type="match status" value="1"/>
</dbReference>
<keyword evidence="4" id="KW-1185">Reference proteome</keyword>
<dbReference type="Proteomes" id="UP001476247">
    <property type="component" value="Unassembled WGS sequence"/>
</dbReference>
<comment type="caution">
    <text evidence="3">The sequence shown here is derived from an EMBL/GenBank/DDBJ whole genome shotgun (WGS) entry which is preliminary data.</text>
</comment>
<gene>
    <name evidence="3" type="ORF">HPULCUR_005835</name>
</gene>
<keyword evidence="2" id="KW-0378">Hydrolase</keyword>
<dbReference type="Gene3D" id="3.40.50.1820">
    <property type="entry name" value="alpha/beta hydrolase"/>
    <property type="match status" value="1"/>
</dbReference>